<dbReference type="OrthoDB" id="9792003at2"/>
<dbReference type="Pfam" id="PF00106">
    <property type="entry name" value="adh_short"/>
    <property type="match status" value="1"/>
</dbReference>
<dbReference type="PROSITE" id="PS00061">
    <property type="entry name" value="ADH_SHORT"/>
    <property type="match status" value="1"/>
</dbReference>
<keyword evidence="6" id="KW-1185">Reference proteome</keyword>
<dbReference type="RefSeq" id="WP_158040094.1">
    <property type="nucleotide sequence ID" value="NZ_JACCFV010000001.1"/>
</dbReference>
<accession>A0A7J5BUA5</accession>
<evidence type="ECO:0000256" key="4">
    <source>
        <dbReference type="SAM" id="MobiDB-lite"/>
    </source>
</evidence>
<evidence type="ECO:0000256" key="3">
    <source>
        <dbReference type="RuleBase" id="RU000363"/>
    </source>
</evidence>
<dbReference type="InterPro" id="IPR051911">
    <property type="entry name" value="SDR_oxidoreductase"/>
</dbReference>
<keyword evidence="2" id="KW-0560">Oxidoreductase</keyword>
<evidence type="ECO:0000313" key="5">
    <source>
        <dbReference type="EMBL" id="KAB1657937.1"/>
    </source>
</evidence>
<dbReference type="CDD" id="cd05374">
    <property type="entry name" value="17beta-HSD-like_SDR_c"/>
    <property type="match status" value="1"/>
</dbReference>
<dbReference type="AlphaFoldDB" id="A0A7J5BUA5"/>
<feature type="region of interest" description="Disordered" evidence="4">
    <location>
        <begin position="1"/>
        <end position="23"/>
    </location>
</feature>
<dbReference type="GO" id="GO:0016491">
    <property type="term" value="F:oxidoreductase activity"/>
    <property type="evidence" value="ECO:0007669"/>
    <property type="project" value="UniProtKB-KW"/>
</dbReference>
<dbReference type="Gene3D" id="3.40.50.720">
    <property type="entry name" value="NAD(P)-binding Rossmann-like Domain"/>
    <property type="match status" value="1"/>
</dbReference>
<proteinExistence type="inferred from homology"/>
<dbReference type="SUPFAM" id="SSF51735">
    <property type="entry name" value="NAD(P)-binding Rossmann-fold domains"/>
    <property type="match status" value="1"/>
</dbReference>
<organism evidence="5 6">
    <name type="scientific">Pseudoclavibacter chungangensis</name>
    <dbReference type="NCBI Taxonomy" id="587635"/>
    <lineage>
        <taxon>Bacteria</taxon>
        <taxon>Bacillati</taxon>
        <taxon>Actinomycetota</taxon>
        <taxon>Actinomycetes</taxon>
        <taxon>Micrococcales</taxon>
        <taxon>Microbacteriaceae</taxon>
        <taxon>Pseudoclavibacter</taxon>
    </lineage>
</organism>
<gene>
    <name evidence="5" type="ORF">F8O01_06585</name>
</gene>
<dbReference type="InterPro" id="IPR002347">
    <property type="entry name" value="SDR_fam"/>
</dbReference>
<dbReference type="PANTHER" id="PTHR43976">
    <property type="entry name" value="SHORT CHAIN DEHYDROGENASE"/>
    <property type="match status" value="1"/>
</dbReference>
<dbReference type="InterPro" id="IPR036291">
    <property type="entry name" value="NAD(P)-bd_dom_sf"/>
</dbReference>
<dbReference type="EMBL" id="WBJZ01000007">
    <property type="protein sequence ID" value="KAB1657937.1"/>
    <property type="molecule type" value="Genomic_DNA"/>
</dbReference>
<dbReference type="PRINTS" id="PR00081">
    <property type="entry name" value="GDHRDH"/>
</dbReference>
<comment type="similarity">
    <text evidence="1 3">Belongs to the short-chain dehydrogenases/reductases (SDR) family.</text>
</comment>
<protein>
    <submittedName>
        <fullName evidence="5">SDR family oxidoreductase</fullName>
    </submittedName>
</protein>
<evidence type="ECO:0000256" key="1">
    <source>
        <dbReference type="ARBA" id="ARBA00006484"/>
    </source>
</evidence>
<dbReference type="Proteomes" id="UP000467240">
    <property type="component" value="Unassembled WGS sequence"/>
</dbReference>
<name>A0A7J5BUA5_9MICO</name>
<evidence type="ECO:0000313" key="6">
    <source>
        <dbReference type="Proteomes" id="UP000467240"/>
    </source>
</evidence>
<comment type="caution">
    <text evidence="5">The sequence shown here is derived from an EMBL/GenBank/DDBJ whole genome shotgun (WGS) entry which is preliminary data.</text>
</comment>
<dbReference type="InterPro" id="IPR020904">
    <property type="entry name" value="Sc_DH/Rdtase_CS"/>
</dbReference>
<sequence>MNEATGIHTGNDPSSGEVGTPDRSLGWVVTGASQGFGRALVEALLARGDSAVATVRDESSIADLLDAYPQRLTVVTADFRERDAADRVAAAALERLGTPDVLVNNAGRAIVGAAEEVEPDALRELMDVNFFAATTLTRALLPAMRRRGGGTIMQFSSQGGRLSFPGVGAYSASKFALEGWSEALAAEVAPFGIRVVCVEPSRFRTGFNTGHSLGMSTELDAYAPVVGAVRAELAGADGIQEGDPARAAEILVDLAHGDRVPLRLPLGAEAVDRLTDAYTDALANVRSLADLARSADFADAAPSSRVV</sequence>
<evidence type="ECO:0000256" key="2">
    <source>
        <dbReference type="ARBA" id="ARBA00023002"/>
    </source>
</evidence>
<reference evidence="5 6" key="1">
    <citation type="submission" date="2019-09" db="EMBL/GenBank/DDBJ databases">
        <title>Phylogeny of genus Pseudoclavibacter and closely related genus.</title>
        <authorList>
            <person name="Li Y."/>
        </authorList>
    </citation>
    <scope>NUCLEOTIDE SEQUENCE [LARGE SCALE GENOMIC DNA]</scope>
    <source>
        <strain evidence="5 6">DSM 23821</strain>
    </source>
</reference>
<dbReference type="PRINTS" id="PR00080">
    <property type="entry name" value="SDRFAMILY"/>
</dbReference>
<dbReference type="PANTHER" id="PTHR43976:SF16">
    <property type="entry name" value="SHORT-CHAIN DEHYDROGENASE_REDUCTASE FAMILY PROTEIN"/>
    <property type="match status" value="1"/>
</dbReference>